<name>A0ABZ1D8P8_9TREE</name>
<feature type="signal peptide" evidence="1">
    <location>
        <begin position="1"/>
        <end position="17"/>
    </location>
</feature>
<dbReference type="GeneID" id="87959295"/>
<organism evidence="3 4">
    <name type="scientific">Kwoniella shivajii</name>
    <dbReference type="NCBI Taxonomy" id="564305"/>
    <lineage>
        <taxon>Eukaryota</taxon>
        <taxon>Fungi</taxon>
        <taxon>Dikarya</taxon>
        <taxon>Basidiomycota</taxon>
        <taxon>Agaricomycotina</taxon>
        <taxon>Tremellomycetes</taxon>
        <taxon>Tremellales</taxon>
        <taxon>Cryptococcaceae</taxon>
        <taxon>Kwoniella</taxon>
    </lineage>
</organism>
<evidence type="ECO:0000313" key="3">
    <source>
        <dbReference type="EMBL" id="WRT70171.1"/>
    </source>
</evidence>
<evidence type="ECO:0000313" key="4">
    <source>
        <dbReference type="Proteomes" id="UP001329825"/>
    </source>
</evidence>
<proteinExistence type="predicted"/>
<sequence length="175" mass="19336">MIIPVLLLPILASLALASPLMPRSEKHQIRSVSNPDLCLSNGFEIGLNSCHDEGDDIQAVFQDFNLEYGPQAHIHLSSNDSLCIDAGGAHNGGRVVTKLCKEDSVTQQFTLIPAQDGTRYSIQYSSPDSDIPHCLDVTKDGGSTNKPDFFAKPLQNWECHWPNDPDENQQFFELI</sequence>
<protein>
    <recommendedName>
        <fullName evidence="2">Ricin B lectin domain-containing protein</fullName>
    </recommendedName>
</protein>
<dbReference type="Proteomes" id="UP001329825">
    <property type="component" value="Chromosome 10"/>
</dbReference>
<feature type="domain" description="Ricin B lectin" evidence="2">
    <location>
        <begin position="28"/>
        <end position="148"/>
    </location>
</feature>
<dbReference type="Pfam" id="PF00652">
    <property type="entry name" value="Ricin_B_lectin"/>
    <property type="match status" value="1"/>
</dbReference>
<dbReference type="SUPFAM" id="SSF50370">
    <property type="entry name" value="Ricin B-like lectins"/>
    <property type="match status" value="1"/>
</dbReference>
<dbReference type="InterPro" id="IPR000772">
    <property type="entry name" value="Ricin_B_lectin"/>
</dbReference>
<dbReference type="InterPro" id="IPR035992">
    <property type="entry name" value="Ricin_B-like_lectins"/>
</dbReference>
<dbReference type="PROSITE" id="PS50231">
    <property type="entry name" value="RICIN_B_LECTIN"/>
    <property type="match status" value="1"/>
</dbReference>
<dbReference type="RefSeq" id="XP_062794910.1">
    <property type="nucleotide sequence ID" value="XM_062938859.1"/>
</dbReference>
<reference evidence="3 4" key="1">
    <citation type="submission" date="2024-01" db="EMBL/GenBank/DDBJ databases">
        <title>Comparative genomics of Cryptococcus and Kwoniella reveals pathogenesis evolution and contrasting modes of karyotype evolution via chromosome fusion or intercentromeric recombination.</title>
        <authorList>
            <person name="Coelho M.A."/>
            <person name="David-Palma M."/>
            <person name="Shea T."/>
            <person name="Bowers K."/>
            <person name="McGinley-Smith S."/>
            <person name="Mohammad A.W."/>
            <person name="Gnirke A."/>
            <person name="Yurkov A.M."/>
            <person name="Nowrousian M."/>
            <person name="Sun S."/>
            <person name="Cuomo C.A."/>
            <person name="Heitman J."/>
        </authorList>
    </citation>
    <scope>NUCLEOTIDE SEQUENCE [LARGE SCALE GENOMIC DNA]</scope>
    <source>
        <strain evidence="3">CBS 11374</strain>
    </source>
</reference>
<accession>A0ABZ1D8P8</accession>
<keyword evidence="4" id="KW-1185">Reference proteome</keyword>
<gene>
    <name evidence="3" type="ORF">IL334_007165</name>
</gene>
<evidence type="ECO:0000256" key="1">
    <source>
        <dbReference type="SAM" id="SignalP"/>
    </source>
</evidence>
<keyword evidence="1" id="KW-0732">Signal</keyword>
<dbReference type="Gene3D" id="2.80.10.50">
    <property type="match status" value="1"/>
</dbReference>
<dbReference type="EMBL" id="CP141890">
    <property type="protein sequence ID" value="WRT70171.1"/>
    <property type="molecule type" value="Genomic_DNA"/>
</dbReference>
<feature type="chain" id="PRO_5045781124" description="Ricin B lectin domain-containing protein" evidence="1">
    <location>
        <begin position="18"/>
        <end position="175"/>
    </location>
</feature>
<evidence type="ECO:0000259" key="2">
    <source>
        <dbReference type="Pfam" id="PF00652"/>
    </source>
</evidence>